<dbReference type="GO" id="GO:0006915">
    <property type="term" value="P:apoptotic process"/>
    <property type="evidence" value="ECO:0007669"/>
    <property type="project" value="UniProtKB-KW"/>
</dbReference>
<dbReference type="FunFam" id="1.10.1170.10:FF:000003">
    <property type="entry name" value="E3 ubiquitin-protein ligase XIAP"/>
    <property type="match status" value="1"/>
</dbReference>
<organism evidence="2 3">
    <name type="scientific">Potamilus streckersoni</name>
    <dbReference type="NCBI Taxonomy" id="2493646"/>
    <lineage>
        <taxon>Eukaryota</taxon>
        <taxon>Metazoa</taxon>
        <taxon>Spiralia</taxon>
        <taxon>Lophotrochozoa</taxon>
        <taxon>Mollusca</taxon>
        <taxon>Bivalvia</taxon>
        <taxon>Autobranchia</taxon>
        <taxon>Heteroconchia</taxon>
        <taxon>Palaeoheterodonta</taxon>
        <taxon>Unionida</taxon>
        <taxon>Unionoidea</taxon>
        <taxon>Unionidae</taxon>
        <taxon>Ambleminae</taxon>
        <taxon>Lampsilini</taxon>
        <taxon>Potamilus</taxon>
    </lineage>
</organism>
<accession>A0AAE0S2P6</accession>
<sequence length="310" mass="34951">MASSSVTNGTTHSQKTCISLQASIAYMIPDPSAHALNLSNELDSLYPPTGNTHELGINTPIDTQQQHIKGDNREEPHPFEISETQRLRNSIERQQHVINESVSRDIPSAITEEHGADSLHHQQGNGSITPLPNTNDFMSDTFRLPTGFRIRSRQYQLFKDRLRTFVNWPRHLTQTPRQLAEAGFYSLGTADVVRCFACDGGLKNWEPEDDPWIEHARWFSSCDYVLHVKGEEFIQLVGLMDEESDDEDEDHSSRNDKDQLVESMQALDLDNNKGDTEPSVLDADCVQSVIQTGFSEISVLRAINYLLNEG</sequence>
<dbReference type="InterPro" id="IPR050784">
    <property type="entry name" value="IAP"/>
</dbReference>
<dbReference type="GO" id="GO:0005737">
    <property type="term" value="C:cytoplasm"/>
    <property type="evidence" value="ECO:0007669"/>
    <property type="project" value="TreeGrafter"/>
</dbReference>
<name>A0AAE0S2P6_9BIVA</name>
<dbReference type="GO" id="GO:0043027">
    <property type="term" value="F:cysteine-type endopeptidase inhibitor activity involved in apoptotic process"/>
    <property type="evidence" value="ECO:0007669"/>
    <property type="project" value="TreeGrafter"/>
</dbReference>
<dbReference type="PANTHER" id="PTHR10044">
    <property type="entry name" value="INHIBITOR OF APOPTOSIS"/>
    <property type="match status" value="1"/>
</dbReference>
<reference evidence="2" key="2">
    <citation type="journal article" date="2021" name="Genome Biol. Evol.">
        <title>Developing a high-quality reference genome for a parasitic bivalve with doubly uniparental inheritance (Bivalvia: Unionida).</title>
        <authorList>
            <person name="Smith C.H."/>
        </authorList>
    </citation>
    <scope>NUCLEOTIDE SEQUENCE</scope>
    <source>
        <strain evidence="2">CHS0354</strain>
        <tissue evidence="2">Mantle</tissue>
    </source>
</reference>
<dbReference type="EMBL" id="JAEAOA010000762">
    <property type="protein sequence ID" value="KAK3584079.1"/>
    <property type="molecule type" value="Genomic_DNA"/>
</dbReference>
<dbReference type="PANTHER" id="PTHR10044:SF139">
    <property type="entry name" value="DEATH-ASSOCIATED INHIBITOR OF APOPTOSIS 2"/>
    <property type="match status" value="1"/>
</dbReference>
<dbReference type="SUPFAM" id="SSF57924">
    <property type="entry name" value="Inhibitor of apoptosis (IAP) repeat"/>
    <property type="match status" value="1"/>
</dbReference>
<dbReference type="GO" id="GO:0051726">
    <property type="term" value="P:regulation of cell cycle"/>
    <property type="evidence" value="ECO:0007669"/>
    <property type="project" value="TreeGrafter"/>
</dbReference>
<dbReference type="Gene3D" id="1.10.1170.10">
    <property type="entry name" value="Inhibitor Of Apoptosis Protein (2mihbC-IAP-1), Chain A"/>
    <property type="match status" value="1"/>
</dbReference>
<dbReference type="GO" id="GO:0005634">
    <property type="term" value="C:nucleus"/>
    <property type="evidence" value="ECO:0007669"/>
    <property type="project" value="TreeGrafter"/>
</dbReference>
<proteinExistence type="predicted"/>
<dbReference type="AlphaFoldDB" id="A0AAE0S2P6"/>
<dbReference type="GO" id="GO:0061630">
    <property type="term" value="F:ubiquitin protein ligase activity"/>
    <property type="evidence" value="ECO:0007669"/>
    <property type="project" value="TreeGrafter"/>
</dbReference>
<dbReference type="Pfam" id="PF00653">
    <property type="entry name" value="BIR"/>
    <property type="match status" value="1"/>
</dbReference>
<evidence type="ECO:0000313" key="3">
    <source>
        <dbReference type="Proteomes" id="UP001195483"/>
    </source>
</evidence>
<evidence type="ECO:0000313" key="2">
    <source>
        <dbReference type="EMBL" id="KAK3584079.1"/>
    </source>
</evidence>
<dbReference type="PROSITE" id="PS50143">
    <property type="entry name" value="BIR_REPEAT_2"/>
    <property type="match status" value="1"/>
</dbReference>
<gene>
    <name evidence="2" type="ORF">CHS0354_012546</name>
</gene>
<dbReference type="InterPro" id="IPR001370">
    <property type="entry name" value="BIR_rpt"/>
</dbReference>
<protein>
    <submittedName>
        <fullName evidence="2">Uncharacterized protein</fullName>
    </submittedName>
</protein>
<dbReference type="GO" id="GO:0031398">
    <property type="term" value="P:positive regulation of protein ubiquitination"/>
    <property type="evidence" value="ECO:0007669"/>
    <property type="project" value="TreeGrafter"/>
</dbReference>
<dbReference type="GO" id="GO:0043066">
    <property type="term" value="P:negative regulation of apoptotic process"/>
    <property type="evidence" value="ECO:0007669"/>
    <property type="project" value="TreeGrafter"/>
</dbReference>
<keyword evidence="3" id="KW-1185">Reference proteome</keyword>
<reference evidence="2" key="1">
    <citation type="journal article" date="2021" name="Genome Biol. Evol.">
        <title>A High-Quality Reference Genome for a Parasitic Bivalve with Doubly Uniparental Inheritance (Bivalvia: Unionida).</title>
        <authorList>
            <person name="Smith C.H."/>
        </authorList>
    </citation>
    <scope>NUCLEOTIDE SEQUENCE</scope>
    <source>
        <strain evidence="2">CHS0354</strain>
    </source>
</reference>
<evidence type="ECO:0000256" key="1">
    <source>
        <dbReference type="ARBA" id="ARBA00022703"/>
    </source>
</evidence>
<keyword evidence="1" id="KW-0053">Apoptosis</keyword>
<reference evidence="2" key="3">
    <citation type="submission" date="2023-05" db="EMBL/GenBank/DDBJ databases">
        <authorList>
            <person name="Smith C.H."/>
        </authorList>
    </citation>
    <scope>NUCLEOTIDE SEQUENCE</scope>
    <source>
        <strain evidence="2">CHS0354</strain>
        <tissue evidence="2">Mantle</tissue>
    </source>
</reference>
<comment type="caution">
    <text evidence="2">The sequence shown here is derived from an EMBL/GenBank/DDBJ whole genome shotgun (WGS) entry which is preliminary data.</text>
</comment>
<dbReference type="CDD" id="cd00022">
    <property type="entry name" value="BIR"/>
    <property type="match status" value="1"/>
</dbReference>
<dbReference type="Proteomes" id="UP001195483">
    <property type="component" value="Unassembled WGS sequence"/>
</dbReference>
<dbReference type="SMART" id="SM00238">
    <property type="entry name" value="BIR"/>
    <property type="match status" value="1"/>
</dbReference>